<reference evidence="2" key="1">
    <citation type="submission" date="2022-08" db="UniProtKB">
        <authorList>
            <consortium name="EnsemblMetazoa"/>
        </authorList>
    </citation>
    <scope>IDENTIFICATION</scope>
    <source>
        <strain evidence="2">05x7-T-G4-1.051#20</strain>
    </source>
</reference>
<keyword evidence="1" id="KW-1133">Transmembrane helix</keyword>
<evidence type="ECO:0000256" key="1">
    <source>
        <dbReference type="SAM" id="Phobius"/>
    </source>
</evidence>
<keyword evidence="1" id="KW-0812">Transmembrane</keyword>
<dbReference type="Proteomes" id="UP000005408">
    <property type="component" value="Unassembled WGS sequence"/>
</dbReference>
<organism evidence="2 3">
    <name type="scientific">Magallana gigas</name>
    <name type="common">Pacific oyster</name>
    <name type="synonym">Crassostrea gigas</name>
    <dbReference type="NCBI Taxonomy" id="29159"/>
    <lineage>
        <taxon>Eukaryota</taxon>
        <taxon>Metazoa</taxon>
        <taxon>Spiralia</taxon>
        <taxon>Lophotrochozoa</taxon>
        <taxon>Mollusca</taxon>
        <taxon>Bivalvia</taxon>
        <taxon>Autobranchia</taxon>
        <taxon>Pteriomorphia</taxon>
        <taxon>Ostreida</taxon>
        <taxon>Ostreoidea</taxon>
        <taxon>Ostreidae</taxon>
        <taxon>Magallana</taxon>
    </lineage>
</organism>
<dbReference type="AlphaFoldDB" id="A0A8W8K9V7"/>
<name>A0A8W8K9V7_MAGGI</name>
<evidence type="ECO:0000313" key="2">
    <source>
        <dbReference type="EnsemblMetazoa" id="G22612.5:cds"/>
    </source>
</evidence>
<sequence length="140" mass="14877">MASSLLGGLFPPIISYNEFKEAKTIFGCICLVVELMASAAIGMLALAFALRMCNTGSECNADECCVSNNPPRGRRFLDTHSHLGHCVPMGTDGSSCLVKYSHLTTRPEDVVYACPCSNGLHCHGDGVNEVPLGERGHCAS</sequence>
<dbReference type="Gene3D" id="2.10.80.10">
    <property type="entry name" value="Lipase, subunit A"/>
    <property type="match status" value="1"/>
</dbReference>
<keyword evidence="3" id="KW-1185">Reference proteome</keyword>
<feature type="transmembrane region" description="Helical" evidence="1">
    <location>
        <begin position="25"/>
        <end position="50"/>
    </location>
</feature>
<evidence type="ECO:0000313" key="3">
    <source>
        <dbReference type="Proteomes" id="UP000005408"/>
    </source>
</evidence>
<protein>
    <recommendedName>
        <fullName evidence="4">Prokineticin domain-containing protein</fullName>
    </recommendedName>
</protein>
<proteinExistence type="predicted"/>
<evidence type="ECO:0008006" key="4">
    <source>
        <dbReference type="Google" id="ProtNLM"/>
    </source>
</evidence>
<dbReference type="EnsemblMetazoa" id="G22612.5">
    <property type="protein sequence ID" value="G22612.5:cds"/>
    <property type="gene ID" value="G22612"/>
</dbReference>
<accession>A0A8W8K9V7</accession>
<keyword evidence="1" id="KW-0472">Membrane</keyword>